<reference evidence="1" key="1">
    <citation type="journal article" date="2022" name="bioRxiv">
        <title>Sequencing and chromosome-scale assembly of the giantPleurodeles waltlgenome.</title>
        <authorList>
            <person name="Brown T."/>
            <person name="Elewa A."/>
            <person name="Iarovenko S."/>
            <person name="Subramanian E."/>
            <person name="Araus A.J."/>
            <person name="Petzold A."/>
            <person name="Susuki M."/>
            <person name="Suzuki K.-i.T."/>
            <person name="Hayashi T."/>
            <person name="Toyoda A."/>
            <person name="Oliveira C."/>
            <person name="Osipova E."/>
            <person name="Leigh N.D."/>
            <person name="Simon A."/>
            <person name="Yun M.H."/>
        </authorList>
    </citation>
    <scope>NUCLEOTIDE SEQUENCE</scope>
    <source>
        <strain evidence="1">20211129_DDA</strain>
        <tissue evidence="1">Liver</tissue>
    </source>
</reference>
<keyword evidence="2" id="KW-1185">Reference proteome</keyword>
<proteinExistence type="predicted"/>
<dbReference type="AlphaFoldDB" id="A0AAV7SZP2"/>
<dbReference type="EMBL" id="JANPWB010000007">
    <property type="protein sequence ID" value="KAJ1169633.1"/>
    <property type="molecule type" value="Genomic_DNA"/>
</dbReference>
<sequence>MRITTICGYHGYRMRTIVAVQRSMGSSPVWVALISQDAQRLLPEHHGSQALKGYFAPKARGEAITRIVVSEKENKRATMLLSPCSILVIWEPMLCNATIFKYVGKNSVTLICGIPHTDYAPWMSSVTNSQHVNGPESHFDPMVVMPQKCAMRCVVINIHEVRVHLSIGRSRGNGRAPIKGQMLYRLLRASDYRVQTRVVGLRNSPEHVLQIP</sequence>
<evidence type="ECO:0000313" key="1">
    <source>
        <dbReference type="EMBL" id="KAJ1169633.1"/>
    </source>
</evidence>
<protein>
    <submittedName>
        <fullName evidence="1">Uncharacterized protein</fullName>
    </submittedName>
</protein>
<evidence type="ECO:0000313" key="2">
    <source>
        <dbReference type="Proteomes" id="UP001066276"/>
    </source>
</evidence>
<comment type="caution">
    <text evidence="1">The sequence shown here is derived from an EMBL/GenBank/DDBJ whole genome shotgun (WGS) entry which is preliminary data.</text>
</comment>
<accession>A0AAV7SZP2</accession>
<dbReference type="Proteomes" id="UP001066276">
    <property type="component" value="Chromosome 4_1"/>
</dbReference>
<gene>
    <name evidence="1" type="ORF">NDU88_001524</name>
</gene>
<organism evidence="1 2">
    <name type="scientific">Pleurodeles waltl</name>
    <name type="common">Iberian ribbed newt</name>
    <dbReference type="NCBI Taxonomy" id="8319"/>
    <lineage>
        <taxon>Eukaryota</taxon>
        <taxon>Metazoa</taxon>
        <taxon>Chordata</taxon>
        <taxon>Craniata</taxon>
        <taxon>Vertebrata</taxon>
        <taxon>Euteleostomi</taxon>
        <taxon>Amphibia</taxon>
        <taxon>Batrachia</taxon>
        <taxon>Caudata</taxon>
        <taxon>Salamandroidea</taxon>
        <taxon>Salamandridae</taxon>
        <taxon>Pleurodelinae</taxon>
        <taxon>Pleurodeles</taxon>
    </lineage>
</organism>
<name>A0AAV7SZP2_PLEWA</name>